<evidence type="ECO:0000313" key="2">
    <source>
        <dbReference type="Proteomes" id="UP000665020"/>
    </source>
</evidence>
<dbReference type="EMBL" id="CP046640">
    <property type="protein sequence ID" value="QTL98187.1"/>
    <property type="molecule type" value="Genomic_DNA"/>
</dbReference>
<dbReference type="RefSeq" id="WP_230866647.1">
    <property type="nucleotide sequence ID" value="NZ_CP046640.1"/>
</dbReference>
<proteinExistence type="predicted"/>
<keyword evidence="2" id="KW-1185">Reference proteome</keyword>
<dbReference type="Proteomes" id="UP000665020">
    <property type="component" value="Chromosome"/>
</dbReference>
<organism evidence="1 2">
    <name type="scientific">Iocasia fonsfrigidae</name>
    <dbReference type="NCBI Taxonomy" id="2682810"/>
    <lineage>
        <taxon>Bacteria</taxon>
        <taxon>Bacillati</taxon>
        <taxon>Bacillota</taxon>
        <taxon>Clostridia</taxon>
        <taxon>Halanaerobiales</taxon>
        <taxon>Halanaerobiaceae</taxon>
        <taxon>Iocasia</taxon>
    </lineage>
</organism>
<dbReference type="AlphaFoldDB" id="A0A8A7KH22"/>
<dbReference type="KEGG" id="ifn:GM661_09445"/>
<sequence length="398" mass="45890">MRNRVIVVLLIILLFISLQIRAADFSYKAMFESYLEDYREDGEEYFTSLNEFNLKIDTGTFNYTLHLDGSVLFNDKGFKDLNELSIKCKSKLNKLFLNCWFTEGQLKFGKQRIAWGSGYFFNPTDLINPLKEDDKGEINPRDATEGVYGRYYIGAATLEAVVITDFQPLGPDTDKEAANLAQQYNPLLTGEVDLPENFSEERELAVRYSTLINMFDFSLLYYQGREDYPVVELNPASAKLLLKHPRKDVIGINLSGTVGDIAVWSEASYSNPEIGDNYLQSIIGMDYTFENGIHLLGEYYYDNSFSNFVSDQEVDIKDFICLEADYNLTDLIKIEADYLTPINSDYYQIYGKLTYPIRQNLELETGFNKSGNKEGTIFENNSFFSIKDKIYFKIKYYF</sequence>
<evidence type="ECO:0000313" key="1">
    <source>
        <dbReference type="EMBL" id="QTL98187.1"/>
    </source>
</evidence>
<protein>
    <submittedName>
        <fullName evidence="1">Uncharacterized protein</fullName>
    </submittedName>
</protein>
<reference evidence="1" key="1">
    <citation type="submission" date="2019-12" db="EMBL/GenBank/DDBJ databases">
        <authorList>
            <person name="zhang j."/>
            <person name="sun C.M."/>
        </authorList>
    </citation>
    <scope>NUCLEOTIDE SEQUENCE</scope>
    <source>
        <strain evidence="1">NS-1</strain>
    </source>
</reference>
<gene>
    <name evidence="1" type="ORF">GM661_09445</name>
</gene>
<accession>A0A8A7KH22</accession>
<name>A0A8A7KH22_9FIRM</name>